<evidence type="ECO:0000313" key="11">
    <source>
        <dbReference type="EMBL" id="MDT0555469.1"/>
    </source>
</evidence>
<dbReference type="Gene3D" id="3.40.630.10">
    <property type="entry name" value="Zn peptidases"/>
    <property type="match status" value="1"/>
</dbReference>
<dbReference type="Pfam" id="PF04389">
    <property type="entry name" value="Peptidase_M28"/>
    <property type="match status" value="1"/>
</dbReference>
<evidence type="ECO:0000313" key="12">
    <source>
        <dbReference type="Proteomes" id="UP001254488"/>
    </source>
</evidence>
<organism evidence="11 12">
    <name type="scientific">Patiriisocius hiemis</name>
    <dbReference type="NCBI Taxonomy" id="3075604"/>
    <lineage>
        <taxon>Bacteria</taxon>
        <taxon>Pseudomonadati</taxon>
        <taxon>Bacteroidota</taxon>
        <taxon>Flavobacteriia</taxon>
        <taxon>Flavobacteriales</taxon>
        <taxon>Flavobacteriaceae</taxon>
        <taxon>Patiriisocius</taxon>
    </lineage>
</organism>
<evidence type="ECO:0000256" key="3">
    <source>
        <dbReference type="ARBA" id="ARBA00010918"/>
    </source>
</evidence>
<reference evidence="11 12" key="1">
    <citation type="submission" date="2023-09" db="EMBL/GenBank/DDBJ databases">
        <authorList>
            <person name="Rey-Velasco X."/>
        </authorList>
    </citation>
    <scope>NUCLEOTIDE SEQUENCE [LARGE SCALE GENOMIC DNA]</scope>
    <source>
        <strain evidence="11 12">W242</strain>
    </source>
</reference>
<evidence type="ECO:0000256" key="2">
    <source>
        <dbReference type="ARBA" id="ARBA00004128"/>
    </source>
</evidence>
<feature type="transmembrane region" description="Helical" evidence="9">
    <location>
        <begin position="471"/>
        <end position="488"/>
    </location>
</feature>
<dbReference type="InterPro" id="IPR045175">
    <property type="entry name" value="M28_fam"/>
</dbReference>
<comment type="caution">
    <text evidence="11">The sequence shown here is derived from an EMBL/GenBank/DDBJ whole genome shotgun (WGS) entry which is preliminary data.</text>
</comment>
<comment type="subcellular location">
    <subcellularLocation>
        <location evidence="2">Vacuole membrane</location>
        <topology evidence="2">Multi-pass membrane protein</topology>
    </subcellularLocation>
</comment>
<comment type="function">
    <text evidence="1">May be involved in vacuolar sorting and osmoregulation.</text>
</comment>
<evidence type="ECO:0000256" key="4">
    <source>
        <dbReference type="ARBA" id="ARBA00017435"/>
    </source>
</evidence>
<dbReference type="PANTHER" id="PTHR12147">
    <property type="entry name" value="METALLOPEPTIDASE M28 FAMILY MEMBER"/>
    <property type="match status" value="1"/>
</dbReference>
<name>A0ABU2YB96_9FLAO</name>
<feature type="transmembrane region" description="Helical" evidence="9">
    <location>
        <begin position="445"/>
        <end position="465"/>
    </location>
</feature>
<evidence type="ECO:0000256" key="7">
    <source>
        <dbReference type="ARBA" id="ARBA00023180"/>
    </source>
</evidence>
<keyword evidence="5" id="KW-0926">Vacuole</keyword>
<feature type="transmembrane region" description="Helical" evidence="9">
    <location>
        <begin position="415"/>
        <end position="433"/>
    </location>
</feature>
<evidence type="ECO:0000256" key="5">
    <source>
        <dbReference type="ARBA" id="ARBA00022554"/>
    </source>
</evidence>
<proteinExistence type="inferred from homology"/>
<feature type="transmembrane region" description="Helical" evidence="9">
    <location>
        <begin position="344"/>
        <end position="365"/>
    </location>
</feature>
<feature type="transmembrane region" description="Helical" evidence="9">
    <location>
        <begin position="551"/>
        <end position="569"/>
    </location>
</feature>
<keyword evidence="7" id="KW-0325">Glycoprotein</keyword>
<evidence type="ECO:0000256" key="9">
    <source>
        <dbReference type="SAM" id="Phobius"/>
    </source>
</evidence>
<feature type="transmembrane region" description="Helical" evidence="9">
    <location>
        <begin position="377"/>
        <end position="403"/>
    </location>
</feature>
<evidence type="ECO:0000259" key="10">
    <source>
        <dbReference type="Pfam" id="PF04389"/>
    </source>
</evidence>
<feature type="transmembrane region" description="Helical" evidence="9">
    <location>
        <begin position="495"/>
        <end position="516"/>
    </location>
</feature>
<accession>A0ABU2YB96</accession>
<sequence>MKKITALLSFVLVLFLIFYSFYSLMPNKGTDGSIPETEFSTQRALVHLKEITKKPHYYGSKAHEKVRDYLVSELKDLGAETEVQEGFVCDLWTYKTSKNDSIISYPGGFHLIKPKNIVARIKGTNSTKSLVLLSHYDSAMVPSYGASDAGSGVVTILESLRAYLANGQQPKNDIIILFSDAEEIGLDGASLFVNEHRWAQDAGLVLNFEARGSGGPSNMILETNQGNANLIREFIAANPEFPVASSLMYSIYKMLPNDTDSTVFREDGDIDSFFFAFIDDHFDYHTANDNYENLDEETLQHQGSYLLPLLSYFATSDLENLKAEEDYVYVNAPFIKMISYPFSWILWMLLLAIVGFIGLLFYGVSKRKLKGKTIARGFAAFLTPLVISGVIGFFGWKLLLWMYPGYNEIQHGFTYNGHLYIAFFVLLTLAILLKTYKKFGKNDAVAGLYVAPLLFWIIINVVVFIIIKGAAYFIIPVLFGLVSFWLLIKQEKPNILLLTLLASPAILLFSPLIQFFPVGLGLEMLVISCVFTVLTFGLILPVVGNYRWKNILAALSFIGAIVFFITAHIKSDFSETRQKPNSLVYYQDTETNESYWVTYDKILDDWTKGYLGDTPEEASKFISSVAGSKYNTPYTYAAKAPQKDIASFTLSLHKDTIIDNKKNVSFTITPQRNLQRLGIYVDENIVFENLIMNGKSDEPDEDAVNLQSKRINNSLVRYYVADNDPLTLEYTIDANHPPVTFTVLEYSYDLLSHPQFTINNRANNMMPKPFVVTDAIIVKKSFASDSIPKAIKDTITNRQLNSL</sequence>
<protein>
    <recommendedName>
        <fullName evidence="4">Vacuolar membrane protease</fullName>
    </recommendedName>
    <alternativeName>
        <fullName evidence="8">FXNA-related family protease 1</fullName>
    </alternativeName>
</protein>
<evidence type="ECO:0000256" key="1">
    <source>
        <dbReference type="ARBA" id="ARBA00003273"/>
    </source>
</evidence>
<dbReference type="Proteomes" id="UP001254488">
    <property type="component" value="Unassembled WGS sequence"/>
</dbReference>
<dbReference type="SUPFAM" id="SSF53187">
    <property type="entry name" value="Zn-dependent exopeptidases"/>
    <property type="match status" value="1"/>
</dbReference>
<dbReference type="EMBL" id="JAVRHZ010000002">
    <property type="protein sequence ID" value="MDT0555469.1"/>
    <property type="molecule type" value="Genomic_DNA"/>
</dbReference>
<dbReference type="PANTHER" id="PTHR12147:SF58">
    <property type="entry name" value="VACUOLAR MEMBRANE PROTEASE"/>
    <property type="match status" value="1"/>
</dbReference>
<evidence type="ECO:0000256" key="6">
    <source>
        <dbReference type="ARBA" id="ARBA00022989"/>
    </source>
</evidence>
<dbReference type="InterPro" id="IPR007484">
    <property type="entry name" value="Peptidase_M28"/>
</dbReference>
<dbReference type="RefSeq" id="WP_311332419.1">
    <property type="nucleotide sequence ID" value="NZ_JAVRHZ010000002.1"/>
</dbReference>
<feature type="domain" description="Peptidase M28" evidence="10">
    <location>
        <begin position="116"/>
        <end position="307"/>
    </location>
</feature>
<keyword evidence="6 9" id="KW-1133">Transmembrane helix</keyword>
<feature type="transmembrane region" description="Helical" evidence="9">
    <location>
        <begin position="522"/>
        <end position="544"/>
    </location>
</feature>
<gene>
    <name evidence="11" type="ORF">RM538_05600</name>
</gene>
<keyword evidence="9" id="KW-0812">Transmembrane</keyword>
<keyword evidence="12" id="KW-1185">Reference proteome</keyword>
<evidence type="ECO:0000256" key="8">
    <source>
        <dbReference type="ARBA" id="ARBA00031512"/>
    </source>
</evidence>
<comment type="similarity">
    <text evidence="3">Belongs to the peptidase M28 family.</text>
</comment>
<keyword evidence="9" id="KW-0472">Membrane</keyword>